<protein>
    <submittedName>
        <fullName evidence="1">Uncharacterized protein</fullName>
    </submittedName>
</protein>
<proteinExistence type="predicted"/>
<dbReference type="EMBL" id="CAJQYY010000029">
    <property type="protein sequence ID" value="CAG4917025.1"/>
    <property type="molecule type" value="Genomic_DNA"/>
</dbReference>
<reference evidence="1 2" key="1">
    <citation type="submission" date="2021-04" db="EMBL/GenBank/DDBJ databases">
        <authorList>
            <person name="Vanwijnsberghe S."/>
        </authorList>
    </citation>
    <scope>NUCLEOTIDE SEQUENCE [LARGE SCALE GENOMIC DNA]</scope>
    <source>
        <strain evidence="1 2">LMG 32171</strain>
    </source>
</reference>
<name>A0ABM8U8V4_9BURK</name>
<evidence type="ECO:0000313" key="1">
    <source>
        <dbReference type="EMBL" id="CAG4917025.1"/>
    </source>
</evidence>
<gene>
    <name evidence="1" type="ORF">R54767_04362</name>
</gene>
<evidence type="ECO:0000313" key="2">
    <source>
        <dbReference type="Proteomes" id="UP000789752"/>
    </source>
</evidence>
<organism evidence="1 2">
    <name type="scientific">Paraburkholderia gardini</name>
    <dbReference type="NCBI Taxonomy" id="2823469"/>
    <lineage>
        <taxon>Bacteria</taxon>
        <taxon>Pseudomonadati</taxon>
        <taxon>Pseudomonadota</taxon>
        <taxon>Betaproteobacteria</taxon>
        <taxon>Burkholderiales</taxon>
        <taxon>Burkholderiaceae</taxon>
        <taxon>Paraburkholderia</taxon>
    </lineage>
</organism>
<sequence>MRTCDRRAISGVVIATSLERPGLPRGVAFEQQMARPVPGFPDFDMTPYPAKAAPGNHVSIQPETSQPLRCAYCEHAPDIVRTFPQERIA</sequence>
<keyword evidence="2" id="KW-1185">Reference proteome</keyword>
<accession>A0ABM8U8V4</accession>
<dbReference type="Proteomes" id="UP000789752">
    <property type="component" value="Unassembled WGS sequence"/>
</dbReference>
<comment type="caution">
    <text evidence="1">The sequence shown here is derived from an EMBL/GenBank/DDBJ whole genome shotgun (WGS) entry which is preliminary data.</text>
</comment>